<dbReference type="OrthoDB" id="5372385at2759"/>
<name>A0A9P8HZV6_9PEZI</name>
<accession>A0A9P8HZV6</accession>
<reference evidence="1" key="1">
    <citation type="submission" date="2021-03" db="EMBL/GenBank/DDBJ databases">
        <title>Comparative genomics and phylogenomic investigation of the class Geoglossomycetes provide insights into ecological specialization and systematics.</title>
        <authorList>
            <person name="Melie T."/>
            <person name="Pirro S."/>
            <person name="Miller A.N."/>
            <person name="Quandt A."/>
        </authorList>
    </citation>
    <scope>NUCLEOTIDE SEQUENCE</scope>
    <source>
        <strain evidence="1">GBOQ0MN5Z8</strain>
    </source>
</reference>
<evidence type="ECO:0000313" key="2">
    <source>
        <dbReference type="Proteomes" id="UP000698800"/>
    </source>
</evidence>
<dbReference type="Proteomes" id="UP000698800">
    <property type="component" value="Unassembled WGS sequence"/>
</dbReference>
<organism evidence="1 2">
    <name type="scientific">Glutinoglossum americanum</name>
    <dbReference type="NCBI Taxonomy" id="1670608"/>
    <lineage>
        <taxon>Eukaryota</taxon>
        <taxon>Fungi</taxon>
        <taxon>Dikarya</taxon>
        <taxon>Ascomycota</taxon>
        <taxon>Pezizomycotina</taxon>
        <taxon>Geoglossomycetes</taxon>
        <taxon>Geoglossales</taxon>
        <taxon>Geoglossaceae</taxon>
        <taxon>Glutinoglossum</taxon>
    </lineage>
</organism>
<evidence type="ECO:0000313" key="1">
    <source>
        <dbReference type="EMBL" id="KAH0535920.1"/>
    </source>
</evidence>
<keyword evidence="2" id="KW-1185">Reference proteome</keyword>
<comment type="caution">
    <text evidence="1">The sequence shown here is derived from an EMBL/GenBank/DDBJ whole genome shotgun (WGS) entry which is preliminary data.</text>
</comment>
<dbReference type="EMBL" id="JAGHQL010000256">
    <property type="protein sequence ID" value="KAH0535920.1"/>
    <property type="molecule type" value="Genomic_DNA"/>
</dbReference>
<gene>
    <name evidence="1" type="ORF">FGG08_007179</name>
</gene>
<proteinExistence type="predicted"/>
<dbReference type="AlphaFoldDB" id="A0A9P8HZV6"/>
<protein>
    <submittedName>
        <fullName evidence="1">Uncharacterized protein</fullName>
    </submittedName>
</protein>
<sequence length="260" mass="29963">MSRTITTRQKIFHLPTPDTATFDFSHGDDGIRITVPAGSTWSVKYHWHINHLGCRSVECLEGALKVFFTSTPFGSGGKLGHARWKFSFRPGQRVAWGPSRTEEKLDTLIVSLVADEILYRNTCSAILDADRFPLLASTPLWLRAVFAVLTFLPAARQWLVAMMLWVQLRMIFFAHDYWVYHGQLNVKWWWKSQPFGHPNPPKWASELQYWSQHAISRVVMATCYWVGKLLLGMKGEYEEYTPERNEETVGLLAEVSVMRI</sequence>